<dbReference type="CDD" id="cd00093">
    <property type="entry name" value="HTH_XRE"/>
    <property type="match status" value="1"/>
</dbReference>
<dbReference type="GO" id="GO:0003677">
    <property type="term" value="F:DNA binding"/>
    <property type="evidence" value="ECO:0007669"/>
    <property type="project" value="InterPro"/>
</dbReference>
<gene>
    <name evidence="2" type="ORF">C672_1674</name>
</gene>
<dbReference type="Gene3D" id="1.10.260.40">
    <property type="entry name" value="lambda repressor-like DNA-binding domains"/>
    <property type="match status" value="1"/>
</dbReference>
<reference evidence="2 3" key="1">
    <citation type="submission" date="2013-06" db="EMBL/GenBank/DDBJ databases">
        <authorList>
            <person name="Walk S."/>
            <person name="Aronoff D."/>
            <person name="Young V.Y."/>
            <person name="Marsh J."/>
            <person name="Harrison L."/>
            <person name="Daugherty S.C."/>
            <person name="Shefchek K.A."/>
            <person name="Hine E.E."/>
            <person name="Tallon L.J."/>
            <person name="Sadzewicz L.K."/>
            <person name="Rasko D.A."/>
        </authorList>
    </citation>
    <scope>NUCLEOTIDE SEQUENCE [LARGE SCALE GENOMIC DNA]</scope>
    <source>
        <strain evidence="2 3">ATCC 638</strain>
    </source>
</reference>
<dbReference type="SMART" id="SM00530">
    <property type="entry name" value="HTH_XRE"/>
    <property type="match status" value="1"/>
</dbReference>
<name>T4VNM7_PARBF</name>
<dbReference type="AlphaFoldDB" id="T4VNM7"/>
<dbReference type="Proteomes" id="UP000015688">
    <property type="component" value="Unassembled WGS sequence"/>
</dbReference>
<dbReference type="SUPFAM" id="SSF47413">
    <property type="entry name" value="lambda repressor-like DNA-binding domains"/>
    <property type="match status" value="1"/>
</dbReference>
<dbReference type="InterPro" id="IPR010982">
    <property type="entry name" value="Lambda_DNA-bd_dom_sf"/>
</dbReference>
<accession>T4VNM7</accession>
<evidence type="ECO:0000313" key="3">
    <source>
        <dbReference type="Proteomes" id="UP000015688"/>
    </source>
</evidence>
<evidence type="ECO:0000313" key="2">
    <source>
        <dbReference type="EMBL" id="EQK42730.1"/>
    </source>
</evidence>
<dbReference type="PROSITE" id="PS50943">
    <property type="entry name" value="HTH_CROC1"/>
    <property type="match status" value="1"/>
</dbReference>
<dbReference type="InterPro" id="IPR001387">
    <property type="entry name" value="Cro/C1-type_HTH"/>
</dbReference>
<dbReference type="Pfam" id="PF13560">
    <property type="entry name" value="HTH_31"/>
    <property type="match status" value="1"/>
</dbReference>
<comment type="caution">
    <text evidence="2">The sequence shown here is derived from an EMBL/GenBank/DDBJ whole genome shotgun (WGS) entry which is preliminary data.</text>
</comment>
<dbReference type="PATRIC" id="fig|1233171.3.peg.1565"/>
<organism evidence="2 3">
    <name type="scientific">Paraclostridium bifermentans ATCC 638 = DSM 14991</name>
    <dbReference type="NCBI Taxonomy" id="1233171"/>
    <lineage>
        <taxon>Bacteria</taxon>
        <taxon>Bacillati</taxon>
        <taxon>Bacillota</taxon>
        <taxon>Clostridia</taxon>
        <taxon>Peptostreptococcales</taxon>
        <taxon>Peptostreptococcaceae</taxon>
        <taxon>Paraclostridium</taxon>
    </lineage>
</organism>
<feature type="domain" description="HTH cro/C1-type" evidence="1">
    <location>
        <begin position="5"/>
        <end position="59"/>
    </location>
</feature>
<dbReference type="EMBL" id="AVNC01000015">
    <property type="protein sequence ID" value="EQK42730.1"/>
    <property type="molecule type" value="Genomic_DNA"/>
</dbReference>
<dbReference type="GeneID" id="67472523"/>
<evidence type="ECO:0000259" key="1">
    <source>
        <dbReference type="PROSITE" id="PS50943"/>
    </source>
</evidence>
<dbReference type="RefSeq" id="WP_021432845.1">
    <property type="nucleotide sequence ID" value="NZ_AVNC01000015.1"/>
</dbReference>
<sequence length="65" mass="7432">MKKELRILRAKYDLTQEALAQKLGVGKASYSRKENGKNPFSVDEVTKLKNIFSLTDEEVVKIFLT</sequence>
<proteinExistence type="predicted"/>
<protein>
    <submittedName>
        <fullName evidence="2">Helix-turn-helix family protein</fullName>
    </submittedName>
</protein>